<evidence type="ECO:0000256" key="3">
    <source>
        <dbReference type="PROSITE-ProRule" id="PRU00221"/>
    </source>
</evidence>
<dbReference type="PROSITE" id="PS50294">
    <property type="entry name" value="WD_REPEATS_REGION"/>
    <property type="match status" value="1"/>
</dbReference>
<keyword evidence="1 3" id="KW-0853">WD repeat</keyword>
<keyword evidence="2" id="KW-0677">Repeat</keyword>
<dbReference type="InterPro" id="IPR015943">
    <property type="entry name" value="WD40/YVTN_repeat-like_dom_sf"/>
</dbReference>
<accession>A0ABQ8EWJ7</accession>
<dbReference type="Pfam" id="PF00400">
    <property type="entry name" value="WD40"/>
    <property type="match status" value="2"/>
</dbReference>
<dbReference type="PRINTS" id="PR00320">
    <property type="entry name" value="GPROTEINBRPT"/>
</dbReference>
<evidence type="ECO:0000313" key="5">
    <source>
        <dbReference type="Proteomes" id="UP001648503"/>
    </source>
</evidence>
<dbReference type="InterPro" id="IPR001680">
    <property type="entry name" value="WD40_rpt"/>
</dbReference>
<evidence type="ECO:0000256" key="1">
    <source>
        <dbReference type="ARBA" id="ARBA00022574"/>
    </source>
</evidence>
<evidence type="ECO:0008006" key="6">
    <source>
        <dbReference type="Google" id="ProtNLM"/>
    </source>
</evidence>
<dbReference type="SUPFAM" id="SSF50978">
    <property type="entry name" value="WD40 repeat-like"/>
    <property type="match status" value="1"/>
</dbReference>
<reference evidence="4 5" key="1">
    <citation type="submission" date="2021-02" db="EMBL/GenBank/DDBJ databases">
        <title>Variation within the Batrachochytrium salamandrivorans European outbreak.</title>
        <authorList>
            <person name="Kelly M."/>
            <person name="Pasmans F."/>
            <person name="Shea T.P."/>
            <person name="Munoz J.F."/>
            <person name="Carranza S."/>
            <person name="Cuomo C.A."/>
            <person name="Martel A."/>
        </authorList>
    </citation>
    <scope>NUCLEOTIDE SEQUENCE [LARGE SCALE GENOMIC DNA]</scope>
    <source>
        <strain evidence="4 5">AMFP18/2</strain>
    </source>
</reference>
<dbReference type="PANTHER" id="PTHR45296:SF1">
    <property type="entry name" value="TRANSDUCIN_WD40 REPEAT-LIKE SUPERFAMILY PROTEIN"/>
    <property type="match status" value="1"/>
</dbReference>
<comment type="caution">
    <text evidence="4">The sequence shown here is derived from an EMBL/GenBank/DDBJ whole genome shotgun (WGS) entry which is preliminary data.</text>
</comment>
<dbReference type="Proteomes" id="UP001648503">
    <property type="component" value="Unassembled WGS sequence"/>
</dbReference>
<organism evidence="4 5">
    <name type="scientific">Batrachochytrium salamandrivorans</name>
    <dbReference type="NCBI Taxonomy" id="1357716"/>
    <lineage>
        <taxon>Eukaryota</taxon>
        <taxon>Fungi</taxon>
        <taxon>Fungi incertae sedis</taxon>
        <taxon>Chytridiomycota</taxon>
        <taxon>Chytridiomycota incertae sedis</taxon>
        <taxon>Chytridiomycetes</taxon>
        <taxon>Rhizophydiales</taxon>
        <taxon>Rhizophydiales incertae sedis</taxon>
        <taxon>Batrachochytrium</taxon>
    </lineage>
</organism>
<dbReference type="InterPro" id="IPR036322">
    <property type="entry name" value="WD40_repeat_dom_sf"/>
</dbReference>
<dbReference type="Gene3D" id="2.130.10.10">
    <property type="entry name" value="YVTN repeat-like/Quinoprotein amine dehydrogenase"/>
    <property type="match status" value="3"/>
</dbReference>
<dbReference type="SMART" id="SM00320">
    <property type="entry name" value="WD40"/>
    <property type="match status" value="4"/>
</dbReference>
<dbReference type="InterPro" id="IPR019775">
    <property type="entry name" value="WD40_repeat_CS"/>
</dbReference>
<dbReference type="PROSITE" id="PS00678">
    <property type="entry name" value="WD_REPEATS_1"/>
    <property type="match status" value="1"/>
</dbReference>
<feature type="repeat" description="WD" evidence="3">
    <location>
        <begin position="53"/>
        <end position="102"/>
    </location>
</feature>
<dbReference type="EMBL" id="JAFCIX010000553">
    <property type="protein sequence ID" value="KAH6587741.1"/>
    <property type="molecule type" value="Genomic_DNA"/>
</dbReference>
<protein>
    <recommendedName>
        <fullName evidence="6">WD40 repeat-like protein</fullName>
    </recommendedName>
</protein>
<evidence type="ECO:0000313" key="4">
    <source>
        <dbReference type="EMBL" id="KAH6587741.1"/>
    </source>
</evidence>
<dbReference type="PANTHER" id="PTHR45296">
    <property type="entry name" value="TRANSDUCIN/WD40 REPEAT-LIKE SUPERFAMILY PROTEIN"/>
    <property type="match status" value="1"/>
</dbReference>
<dbReference type="InterPro" id="IPR020472">
    <property type="entry name" value="WD40_PAC1"/>
</dbReference>
<proteinExistence type="predicted"/>
<keyword evidence="5" id="KW-1185">Reference proteome</keyword>
<evidence type="ECO:0000256" key="2">
    <source>
        <dbReference type="ARBA" id="ARBA00022737"/>
    </source>
</evidence>
<name>A0ABQ8EWJ7_9FUNG</name>
<sequence>MHLHASTSIQDSKGGRDVLHVDIDGNRGPVVCAAQMNPISSSSGMMDGGYAGLVGHTGPVSALALSQTQGSSIIVQQPVLASASEDGTVKIWDIDSRSVVRTVDALPLLESTATAAAAAAASDDGSNGAANDGPAAICFAWNSSDLLYVSVGASLLLCDLRSSDSRPWVHVFDAADDINKIDAHWNGSYVALADDSGSVHVLETAATPHKPYRKLRKAHTNIATSVCFRPKRPWQLWSSSMDYSVIHWDYSKGSISESYKYDPLPQTNIEADSLFAQGLNPPFGYDLKFNSTGNTCVVALGDGSIDCIQWNSDDHGSRLSKKASQSLRKANRSTVCRQRLSGPHAWSATAVSFAPKLEQSNDAMDMFVSASIDGSVALWSVPPTSSGTTASEDAAPPLPPLRSTIKLAQKINTVVALDTSESRVLVAVGGTAKSGARTAVDAFEIELACLDL</sequence>
<gene>
    <name evidence="4" type="ORF">BASA50_011132</name>
</gene>
<dbReference type="PROSITE" id="PS50082">
    <property type="entry name" value="WD_REPEATS_2"/>
    <property type="match status" value="1"/>
</dbReference>